<accession>A7AMA3</accession>
<dbReference type="GeneID" id="5479500"/>
<feature type="chain" id="PRO_5002704674" evidence="1">
    <location>
        <begin position="17"/>
        <end position="65"/>
    </location>
</feature>
<organism evidence="2 3">
    <name type="scientific">Babesia bovis</name>
    <dbReference type="NCBI Taxonomy" id="5865"/>
    <lineage>
        <taxon>Eukaryota</taxon>
        <taxon>Sar</taxon>
        <taxon>Alveolata</taxon>
        <taxon>Apicomplexa</taxon>
        <taxon>Aconoidasida</taxon>
        <taxon>Piroplasmida</taxon>
        <taxon>Babesiidae</taxon>
        <taxon>Babesia</taxon>
    </lineage>
</organism>
<dbReference type="EMBL" id="AAXT01000001">
    <property type="protein sequence ID" value="EDO07687.1"/>
    <property type="molecule type" value="Genomic_DNA"/>
</dbReference>
<dbReference type="Proteomes" id="UP000002173">
    <property type="component" value="Unassembled WGS sequence"/>
</dbReference>
<keyword evidence="3" id="KW-1185">Reference proteome</keyword>
<evidence type="ECO:0000313" key="2">
    <source>
        <dbReference type="EMBL" id="EDO07687.1"/>
    </source>
</evidence>
<name>A7AMA3_BABBO</name>
<dbReference type="KEGG" id="bbo:BBOV_III001200"/>
<reference evidence="2 3" key="1">
    <citation type="journal article" date="2007" name="PLoS Pathog.">
        <title>Genome sequence of Babesia bovis and comparative analysis of apicomplexan hemoprotozoa.</title>
        <authorList>
            <person name="Brayton K.A."/>
            <person name="Lau A.O.T."/>
            <person name="Herndon D.R."/>
            <person name="Hannick L."/>
            <person name="Kappmeyer L.S."/>
            <person name="Berens S.J."/>
            <person name="Bidwell S.L."/>
            <person name="Brown W.C."/>
            <person name="Crabtree J."/>
            <person name="Fadrosh D."/>
            <person name="Feldblum T."/>
            <person name="Forberger H.A."/>
            <person name="Haas B.J."/>
            <person name="Howell J.M."/>
            <person name="Khouri H."/>
            <person name="Koo H."/>
            <person name="Mann D.J."/>
            <person name="Norimine J."/>
            <person name="Paulsen I.T."/>
            <person name="Radune D."/>
            <person name="Ren Q."/>
            <person name="Smith R.K. Jr."/>
            <person name="Suarez C.E."/>
            <person name="White O."/>
            <person name="Wortman J.R."/>
            <person name="Knowles D.P. Jr."/>
            <person name="McElwain T.F."/>
            <person name="Nene V.M."/>
        </authorList>
    </citation>
    <scope>NUCLEOTIDE SEQUENCE [LARGE SCALE GENOMIC DNA]</scope>
    <source>
        <strain evidence="2">T2Bo</strain>
    </source>
</reference>
<evidence type="ECO:0000256" key="1">
    <source>
        <dbReference type="SAM" id="SignalP"/>
    </source>
</evidence>
<dbReference type="AlphaFoldDB" id="A7AMA3"/>
<dbReference type="Pfam" id="PF23479">
    <property type="entry name" value="Microp_apicomplexa"/>
    <property type="match status" value="1"/>
</dbReference>
<dbReference type="VEuPathDB" id="PiroplasmaDB:BBOV_III001200"/>
<dbReference type="InParanoid" id="A7AMA3"/>
<evidence type="ECO:0000313" key="3">
    <source>
        <dbReference type="Proteomes" id="UP000002173"/>
    </source>
</evidence>
<sequence>MLVYPVLVLAFGALWPLDCTLTRLGSLIQVTCHYHDTTWAMAEKVTGEDGVEKVEEKESPTGCEG</sequence>
<feature type="signal peptide" evidence="1">
    <location>
        <begin position="1"/>
        <end position="16"/>
    </location>
</feature>
<reference evidence="3" key="3">
    <citation type="journal article" date="2021" name="Int. J. Parasitol.">
        <title>Comparative analysis of gene expression between Babesia bovis blood stages and kinetes allowed by improved genome annotation.</title>
        <authorList>
            <person name="Ueti M.W."/>
            <person name="Johnson W.C."/>
            <person name="Kappmeyer L.S."/>
            <person name="Herndon D.R."/>
            <person name="Mousel M.R."/>
            <person name="Reif K.E."/>
            <person name="Taus N.S."/>
            <person name="Ifeonu O.O."/>
            <person name="Silva J.C."/>
            <person name="Suarez C.E."/>
            <person name="Brayton K.A."/>
        </authorList>
    </citation>
    <scope>NUCLEOTIDE SEQUENCE [LARGE SCALE GENOMIC DNA]</scope>
</reference>
<dbReference type="InterPro" id="IPR056317">
    <property type="entry name" value="Microp_apicomplexa"/>
</dbReference>
<dbReference type="RefSeq" id="XP_001611255.1">
    <property type="nucleotide sequence ID" value="XM_001611205.1"/>
</dbReference>
<proteinExistence type="predicted"/>
<keyword evidence="1" id="KW-0732">Signal</keyword>
<reference evidence="3" key="2">
    <citation type="journal article" date="2020" name="Data Brief">
        <title>Transcriptome dataset of Babesia bovis life stages within vertebrate and invertebrate hosts.</title>
        <authorList>
            <person name="Ueti M.W."/>
            <person name="Johnson W.C."/>
            <person name="Kappmeyer L.S."/>
            <person name="Herndon D.R."/>
            <person name="Mousel M.R."/>
            <person name="Reif K.E."/>
            <person name="Taus N.S."/>
            <person name="Ifeonu O.O."/>
            <person name="Silva J.C."/>
            <person name="Suarez C.E."/>
            <person name="Brayton K.A."/>
        </authorList>
    </citation>
    <scope>NUCLEOTIDE SEQUENCE [LARGE SCALE GENOMIC DNA]</scope>
</reference>
<comment type="caution">
    <text evidence="2">The sequence shown here is derived from an EMBL/GenBank/DDBJ whole genome shotgun (WGS) entry which is preliminary data.</text>
</comment>
<protein>
    <submittedName>
        <fullName evidence="2">Uncharacterized protein</fullName>
    </submittedName>
</protein>
<gene>
    <name evidence="2" type="ORF">BBOV_III001200</name>
</gene>